<dbReference type="GO" id="GO:0003824">
    <property type="term" value="F:catalytic activity"/>
    <property type="evidence" value="ECO:0007669"/>
    <property type="project" value="UniProtKB-KW"/>
</dbReference>
<proteinExistence type="predicted"/>
<dbReference type="OrthoDB" id="3037028at2759"/>
<dbReference type="InterPro" id="IPR043128">
    <property type="entry name" value="Rev_trsase/Diguanyl_cyclase"/>
</dbReference>
<organism evidence="3 4">
    <name type="scientific">Heterobasidion irregulare (strain TC 32-1)</name>
    <dbReference type="NCBI Taxonomy" id="747525"/>
    <lineage>
        <taxon>Eukaryota</taxon>
        <taxon>Fungi</taxon>
        <taxon>Dikarya</taxon>
        <taxon>Basidiomycota</taxon>
        <taxon>Agaricomycotina</taxon>
        <taxon>Agaricomycetes</taxon>
        <taxon>Russulales</taxon>
        <taxon>Bondarzewiaceae</taxon>
        <taxon>Heterobasidion</taxon>
        <taxon>Heterobasidion annosum species complex</taxon>
    </lineage>
</organism>
<dbReference type="eggNOG" id="KOG0017">
    <property type="taxonomic scope" value="Eukaryota"/>
</dbReference>
<dbReference type="RefSeq" id="XP_009551765.1">
    <property type="nucleotide sequence ID" value="XM_009553470.1"/>
</dbReference>
<feature type="non-terminal residue" evidence="3">
    <location>
        <position position="179"/>
    </location>
</feature>
<gene>
    <name evidence="3" type="ORF">HETIRDRAFT_243027</name>
</gene>
<reference evidence="3 4" key="1">
    <citation type="journal article" date="2012" name="New Phytol.">
        <title>Insight into trade-off between wood decay and parasitism from the genome of a fungal forest pathogen.</title>
        <authorList>
            <person name="Olson A."/>
            <person name="Aerts A."/>
            <person name="Asiegbu F."/>
            <person name="Belbahri L."/>
            <person name="Bouzid O."/>
            <person name="Broberg A."/>
            <person name="Canback B."/>
            <person name="Coutinho P.M."/>
            <person name="Cullen D."/>
            <person name="Dalman K."/>
            <person name="Deflorio G."/>
            <person name="van Diepen L.T."/>
            <person name="Dunand C."/>
            <person name="Duplessis S."/>
            <person name="Durling M."/>
            <person name="Gonthier P."/>
            <person name="Grimwood J."/>
            <person name="Fossdal C.G."/>
            <person name="Hansson D."/>
            <person name="Henrissat B."/>
            <person name="Hietala A."/>
            <person name="Himmelstrand K."/>
            <person name="Hoffmeister D."/>
            <person name="Hogberg N."/>
            <person name="James T.Y."/>
            <person name="Karlsson M."/>
            <person name="Kohler A."/>
            <person name="Kues U."/>
            <person name="Lee Y.H."/>
            <person name="Lin Y.C."/>
            <person name="Lind M."/>
            <person name="Lindquist E."/>
            <person name="Lombard V."/>
            <person name="Lucas S."/>
            <person name="Lunden K."/>
            <person name="Morin E."/>
            <person name="Murat C."/>
            <person name="Park J."/>
            <person name="Raffaello T."/>
            <person name="Rouze P."/>
            <person name="Salamov A."/>
            <person name="Schmutz J."/>
            <person name="Solheim H."/>
            <person name="Stahlberg J."/>
            <person name="Velez H."/>
            <person name="de Vries R.P."/>
            <person name="Wiebenga A."/>
            <person name="Woodward S."/>
            <person name="Yakovlev I."/>
            <person name="Garbelotto M."/>
            <person name="Martin F."/>
            <person name="Grigoriev I.V."/>
            <person name="Stenlid J."/>
        </authorList>
    </citation>
    <scope>NUCLEOTIDE SEQUENCE [LARGE SCALE GENOMIC DNA]</scope>
    <source>
        <strain evidence="3 4">TC 32-1</strain>
    </source>
</reference>
<name>W4JVL3_HETIT</name>
<evidence type="ECO:0000313" key="4">
    <source>
        <dbReference type="Proteomes" id="UP000030671"/>
    </source>
</evidence>
<feature type="non-terminal residue" evidence="3">
    <location>
        <position position="1"/>
    </location>
</feature>
<dbReference type="Pfam" id="PF17919">
    <property type="entry name" value="RT_RNaseH_2"/>
    <property type="match status" value="1"/>
</dbReference>
<dbReference type="HOGENOM" id="CLU_129636_0_0_1"/>
<dbReference type="InterPro" id="IPR043502">
    <property type="entry name" value="DNA/RNA_pol_sf"/>
</dbReference>
<dbReference type="Proteomes" id="UP000030671">
    <property type="component" value="Unassembled WGS sequence"/>
</dbReference>
<feature type="domain" description="Reverse transcriptase/retrotransposon-derived protein RNase H-like" evidence="2">
    <location>
        <begin position="24"/>
        <end position="120"/>
    </location>
</feature>
<dbReference type="EMBL" id="KI925464">
    <property type="protein sequence ID" value="ETW76901.1"/>
    <property type="molecule type" value="Genomic_DNA"/>
</dbReference>
<evidence type="ECO:0000313" key="3">
    <source>
        <dbReference type="EMBL" id="ETW76901.1"/>
    </source>
</evidence>
<dbReference type="InterPro" id="IPR041577">
    <property type="entry name" value="RT_RNaseH_2"/>
</dbReference>
<evidence type="ECO:0000259" key="2">
    <source>
        <dbReference type="Pfam" id="PF17919"/>
    </source>
</evidence>
<dbReference type="InterPro" id="IPR050951">
    <property type="entry name" value="Retrovirus_Pol_polyprotein"/>
</dbReference>
<accession>W4JVL3</accession>
<evidence type="ECO:0000256" key="1">
    <source>
        <dbReference type="ARBA" id="ARBA00023268"/>
    </source>
</evidence>
<dbReference type="InParanoid" id="W4JVL3"/>
<protein>
    <recommendedName>
        <fullName evidence="2">Reverse transcriptase/retrotransposon-derived protein RNase H-like domain-containing protein</fullName>
    </recommendedName>
</protein>
<dbReference type="STRING" id="747525.W4JVL3"/>
<keyword evidence="1" id="KW-0511">Multifunctional enzyme</keyword>
<dbReference type="GeneID" id="20668959"/>
<sequence>WIPNYSQIARPLTELVRKNTDFIWDDRREKAFNMLKQLVSSAPALRPIDYESLNPIILSVDSSYVAVGFILSQLDDQGRRRPARYGSLPMSEVESRYSQPKLELFGLYRALRHYRLYIIGVKNLYVEVDAKYIKGMLNSPDLQPNAAINRWIQGILLFDFTLVHVPAERFKAEDALSRR</sequence>
<keyword evidence="4" id="KW-1185">Reference proteome</keyword>
<dbReference type="PANTHER" id="PTHR37984:SF5">
    <property type="entry name" value="PROTEIN NYNRIN-LIKE"/>
    <property type="match status" value="1"/>
</dbReference>
<dbReference type="Gene3D" id="3.30.70.270">
    <property type="match status" value="1"/>
</dbReference>
<dbReference type="KEGG" id="hir:HETIRDRAFT_243027"/>
<dbReference type="SUPFAM" id="SSF56672">
    <property type="entry name" value="DNA/RNA polymerases"/>
    <property type="match status" value="1"/>
</dbReference>
<dbReference type="PANTHER" id="PTHR37984">
    <property type="entry name" value="PROTEIN CBG26694"/>
    <property type="match status" value="1"/>
</dbReference>
<dbReference type="AlphaFoldDB" id="W4JVL3"/>